<dbReference type="OrthoDB" id="429813at2759"/>
<dbReference type="AlphaFoldDB" id="A0A9P7K326"/>
<dbReference type="Gene3D" id="3.40.50.720">
    <property type="entry name" value="NAD(P)-binding Rossmann-like Domain"/>
    <property type="match status" value="1"/>
</dbReference>
<dbReference type="InterPro" id="IPR036291">
    <property type="entry name" value="NAD(P)-bd_dom_sf"/>
</dbReference>
<keyword evidence="1" id="KW-0596">Phosphopantetheine</keyword>
<gene>
    <name evidence="4" type="ORF">H0H81_008600</name>
</gene>
<evidence type="ECO:0000256" key="2">
    <source>
        <dbReference type="ARBA" id="ARBA00022553"/>
    </source>
</evidence>
<reference evidence="4" key="1">
    <citation type="submission" date="2021-02" db="EMBL/GenBank/DDBJ databases">
        <authorList>
            <person name="Nieuwenhuis M."/>
            <person name="Van De Peppel L.J.J."/>
        </authorList>
    </citation>
    <scope>NUCLEOTIDE SEQUENCE</scope>
    <source>
        <strain evidence="4">D49</strain>
    </source>
</reference>
<name>A0A9P7K326_9AGAR</name>
<dbReference type="SUPFAM" id="SSF51735">
    <property type="entry name" value="NAD(P)-binding Rossmann-fold domains"/>
    <property type="match status" value="1"/>
</dbReference>
<dbReference type="Pfam" id="PF07993">
    <property type="entry name" value="NAD_binding_4"/>
    <property type="match status" value="1"/>
</dbReference>
<proteinExistence type="predicted"/>
<comment type="caution">
    <text evidence="4">The sequence shown here is derived from an EMBL/GenBank/DDBJ whole genome shotgun (WGS) entry which is preliminary data.</text>
</comment>
<evidence type="ECO:0000313" key="5">
    <source>
        <dbReference type="Proteomes" id="UP000717328"/>
    </source>
</evidence>
<dbReference type="PANTHER" id="PTHR43439">
    <property type="entry name" value="PHENYLACETATE-COENZYME A LIGASE"/>
    <property type="match status" value="1"/>
</dbReference>
<dbReference type="Proteomes" id="UP000717328">
    <property type="component" value="Unassembled WGS sequence"/>
</dbReference>
<evidence type="ECO:0000313" key="4">
    <source>
        <dbReference type="EMBL" id="KAG5636266.1"/>
    </source>
</evidence>
<reference evidence="4" key="2">
    <citation type="submission" date="2021-10" db="EMBL/GenBank/DDBJ databases">
        <title>Phylogenomics reveals ancestral predisposition of the termite-cultivated fungus Termitomyces towards a domesticated lifestyle.</title>
        <authorList>
            <person name="Auxier B."/>
            <person name="Grum-Grzhimaylo A."/>
            <person name="Cardenas M.E."/>
            <person name="Lodge J.D."/>
            <person name="Laessoe T."/>
            <person name="Pedersen O."/>
            <person name="Smith M.E."/>
            <person name="Kuyper T.W."/>
            <person name="Franco-Molano E.A."/>
            <person name="Baroni T.J."/>
            <person name="Aanen D.K."/>
        </authorList>
    </citation>
    <scope>NUCLEOTIDE SEQUENCE</scope>
    <source>
        <strain evidence="4">D49</strain>
    </source>
</reference>
<evidence type="ECO:0000256" key="1">
    <source>
        <dbReference type="ARBA" id="ARBA00022450"/>
    </source>
</evidence>
<organism evidence="4 5">
    <name type="scientific">Sphagnurus paluster</name>
    <dbReference type="NCBI Taxonomy" id="117069"/>
    <lineage>
        <taxon>Eukaryota</taxon>
        <taxon>Fungi</taxon>
        <taxon>Dikarya</taxon>
        <taxon>Basidiomycota</taxon>
        <taxon>Agaricomycotina</taxon>
        <taxon>Agaricomycetes</taxon>
        <taxon>Agaricomycetidae</taxon>
        <taxon>Agaricales</taxon>
        <taxon>Tricholomatineae</taxon>
        <taxon>Lyophyllaceae</taxon>
        <taxon>Sphagnurus</taxon>
    </lineage>
</organism>
<dbReference type="EMBL" id="JABCKI010005954">
    <property type="protein sequence ID" value="KAG5636266.1"/>
    <property type="molecule type" value="Genomic_DNA"/>
</dbReference>
<accession>A0A9P7K326</accession>
<evidence type="ECO:0000259" key="3">
    <source>
        <dbReference type="Pfam" id="PF07993"/>
    </source>
</evidence>
<feature type="domain" description="Thioester reductase (TE)" evidence="3">
    <location>
        <begin position="51"/>
        <end position="304"/>
    </location>
</feature>
<dbReference type="PANTHER" id="PTHR43439:SF2">
    <property type="entry name" value="ENZYME, PUTATIVE (JCVI)-RELATED"/>
    <property type="match status" value="1"/>
</dbReference>
<dbReference type="InterPro" id="IPR051414">
    <property type="entry name" value="Adenylate-forming_Reductase"/>
</dbReference>
<protein>
    <recommendedName>
        <fullName evidence="3">Thioester reductase (TE) domain-containing protein</fullName>
    </recommendedName>
</protein>
<sequence length="445" mass="49377">MHCTPYQPSDASKPYDQIAHMEYLIDHYSRPSWASLSAHDDQQPRPTSILLTGSTGNLGSYILALLIADPNVARIYALNRSSPKGPAFERVAAQFQKKGLDVAALRSEKVSFIEGDTTKSDLGLNNASLYNEIRDTITIILHNAWPINLRNDLTYFEPQILGLKNLIDLGHASPHASTLRFVFISSFQAYQSWHMHHNALLPEQPINETAVGCGIGYGASKYVAESVRDSALAPTILLGQSQILARSGLNTTAMRLTQLCGTTRADYWSPFEWIPILMSAGVQVGVLPDVAGLMAFVPMDDAAKCVHEIVSCKQVLPAAINVSHPRPISWNILFETINNVLKEQRNLDPLPTMPFSKWLLFLRDSAYLAKIRHPSLMLIPGTRGMAISNDDIVRRGRQDVDHFPKPHLSIDAAETYSSSLRDLKEITPEGVRGWVEYVISMIPNL</sequence>
<keyword evidence="2" id="KW-0597">Phosphoprotein</keyword>
<dbReference type="InterPro" id="IPR013120">
    <property type="entry name" value="FAR_NAD-bd"/>
</dbReference>
<keyword evidence="5" id="KW-1185">Reference proteome</keyword>